<organism evidence="9 10">
    <name type="scientific">Cynoglossus semilaevis</name>
    <name type="common">Tongue sole</name>
    <dbReference type="NCBI Taxonomy" id="244447"/>
    <lineage>
        <taxon>Eukaryota</taxon>
        <taxon>Metazoa</taxon>
        <taxon>Chordata</taxon>
        <taxon>Craniata</taxon>
        <taxon>Vertebrata</taxon>
        <taxon>Euteleostomi</taxon>
        <taxon>Actinopterygii</taxon>
        <taxon>Neopterygii</taxon>
        <taxon>Teleostei</taxon>
        <taxon>Neoteleostei</taxon>
        <taxon>Acanthomorphata</taxon>
        <taxon>Carangaria</taxon>
        <taxon>Pleuronectiformes</taxon>
        <taxon>Pleuronectoidei</taxon>
        <taxon>Cynoglossidae</taxon>
        <taxon>Cynoglossinae</taxon>
        <taxon>Cynoglossus</taxon>
    </lineage>
</organism>
<dbReference type="InterPro" id="IPR029044">
    <property type="entry name" value="Nucleotide-diphossugar_trans"/>
</dbReference>
<protein>
    <recommendedName>
        <fullName evidence="2">chitin synthase</fullName>
        <ecNumber evidence="2">2.4.1.16</ecNumber>
    </recommendedName>
</protein>
<evidence type="ECO:0000256" key="6">
    <source>
        <dbReference type="ARBA" id="ARBA00023136"/>
    </source>
</evidence>
<feature type="transmembrane region" description="Helical" evidence="8">
    <location>
        <begin position="720"/>
        <end position="742"/>
    </location>
</feature>
<feature type="transmembrane region" description="Helical" evidence="8">
    <location>
        <begin position="333"/>
        <end position="354"/>
    </location>
</feature>
<evidence type="ECO:0000313" key="10">
    <source>
        <dbReference type="Proteomes" id="UP000265120"/>
    </source>
</evidence>
<feature type="compositionally biased region" description="Low complexity" evidence="7">
    <location>
        <begin position="849"/>
        <end position="864"/>
    </location>
</feature>
<dbReference type="GO" id="GO:0071944">
    <property type="term" value="C:cell periphery"/>
    <property type="evidence" value="ECO:0007669"/>
    <property type="project" value="TreeGrafter"/>
</dbReference>
<evidence type="ECO:0000256" key="3">
    <source>
        <dbReference type="ARBA" id="ARBA00022676"/>
    </source>
</evidence>
<dbReference type="InterPro" id="IPR004835">
    <property type="entry name" value="Chitin_synth"/>
</dbReference>
<dbReference type="EC" id="2.4.1.16" evidence="2"/>
<sequence length="1063" mass="120593">SACLFTDVGSLLTFLSFLCCVSRKRCSTDDSCFTLNITSCDNITVTVTVTVTVLFFEIVVSGGTAVLTVVAMPHLDIVTNVTILNSVALMSTFLQVISQCSAKQNNRFLVPSLTALALILLGYVLFGFLYIMKDPGDVQMIIWVGLAIGGSFLVSFNWWETYFKVISESSSNVRLKNLCKDMSRCENVLHMLSSIIRIAVTAAVVGAYVPLGKMDWEVVMSIPSRETRYIVITIGVQLVSTALCHWFAVAACKMHALRRCYIIPLYLASLGVMVFYIVPVIVYYQEYKIGLNGTATNFSTYCTFEVDQRDVNLTGGIYPELVLDVTHTLCSAVSWWLGLVLATLHLWFLNVFRIQRTQELFVRRLYDGAFIEQSLLLNSRYDIQSKTKVKSFRDYETVTVYLCATMWHETYSEMMNLVISLFRLDRYRPKRDQKATDFIFEAHIFFDDAFVDIEKPLRTSDTERPAGGRIIIVMPHGNNIIIHFKDKDLIRHKKRWSQVMYLYFLLGWNLVAKYYPRWQKGGEETGLKLELQKEKHNTYLLALDGDTDFQPSALMLLIDRLRMYPRVGAACGRIHPTGSGPAVWFQKFEYAISHWLQKTAEHVIGCVLCSPGCFSLFRAAALMDDNVMRRYQGWRVEYNAASDAYTNAPEDFKELYNQRRRWGPSTLANIVDLLGATKQITKKNPSISKLFMFYQLFAIVSAILAPATICLLVAGHLAFIFNIHSAAALVISTIPPAIYLGLCFKLKADTQISLAAAFSVVYAFLMMVVTMSIIGAMVKDQTILTPSSIFVIAMASIYIITAIMHPQEFHLVFYGFLYIICIPSAYLLLIIYSMTNLDNVSWGTRETKAPTSASTQSSPQTRSQKGSRSQVGLCRWEGVGVGGFTLFTDYRLTFSFDSVSFRPFPSFFRFWVELQEKYLKPLPDDKERKMKVASDLKELRNKINFAFFMLNAMWLSATFTLQVFEASFSITVPKVNMNLEETDSMVTIDPIAFMFILGFAMSVIIQFFAMFYHRYLKGKKKVCNYANDEAGFVSVSGCVTRGARRRPVFQHKLQPLFLCLLLL</sequence>
<evidence type="ECO:0000256" key="1">
    <source>
        <dbReference type="ARBA" id="ARBA00004141"/>
    </source>
</evidence>
<feature type="transmembrane region" description="Helical" evidence="8">
    <location>
        <begin position="754"/>
        <end position="777"/>
    </location>
</feature>
<accession>A0A3P8WZ14</accession>
<dbReference type="OMA" id="HLWYLNV"/>
<evidence type="ECO:0000256" key="4">
    <source>
        <dbReference type="ARBA" id="ARBA00022692"/>
    </source>
</evidence>
<feature type="transmembrane region" description="Helical" evidence="8">
    <location>
        <begin position="188"/>
        <end position="209"/>
    </location>
</feature>
<keyword evidence="3" id="KW-0328">Glycosyltransferase</keyword>
<dbReference type="Ensembl" id="ENSCSET00000031042.1">
    <property type="protein sequence ID" value="ENSCSEP00000030636.1"/>
    <property type="gene ID" value="ENSCSEG00000019621.1"/>
</dbReference>
<keyword evidence="5 8" id="KW-1133">Transmembrane helix</keyword>
<feature type="transmembrane region" description="Helical" evidence="8">
    <location>
        <begin position="602"/>
        <end position="621"/>
    </location>
</feature>
<feature type="transmembrane region" description="Helical" evidence="8">
    <location>
        <begin position="108"/>
        <end position="132"/>
    </location>
</feature>
<keyword evidence="3" id="KW-0808">Transferase</keyword>
<feature type="transmembrane region" description="Helical" evidence="8">
    <location>
        <begin position="261"/>
        <end position="284"/>
    </location>
</feature>
<feature type="transmembrane region" description="Helical" evidence="8">
    <location>
        <begin position="77"/>
        <end position="96"/>
    </location>
</feature>
<feature type="transmembrane region" description="Helical" evidence="8">
    <location>
        <begin position="991"/>
        <end position="1012"/>
    </location>
</feature>
<evidence type="ECO:0000256" key="5">
    <source>
        <dbReference type="ARBA" id="ARBA00022989"/>
    </source>
</evidence>
<feature type="transmembrane region" description="Helical" evidence="8">
    <location>
        <begin position="811"/>
        <end position="832"/>
    </location>
</feature>
<keyword evidence="6 8" id="KW-0472">Membrane</keyword>
<keyword evidence="10" id="KW-1185">Reference proteome</keyword>
<feature type="region of interest" description="Disordered" evidence="7">
    <location>
        <begin position="848"/>
        <end position="869"/>
    </location>
</feature>
<feature type="transmembrane region" description="Helical" evidence="8">
    <location>
        <begin position="43"/>
        <end position="71"/>
    </location>
</feature>
<dbReference type="GO" id="GO:0006031">
    <property type="term" value="P:chitin biosynthetic process"/>
    <property type="evidence" value="ECO:0007669"/>
    <property type="project" value="TreeGrafter"/>
</dbReference>
<name>A0A3P8WZ14_CYNSE</name>
<evidence type="ECO:0000313" key="9">
    <source>
        <dbReference type="Ensembl" id="ENSCSEP00000030636.1"/>
    </source>
</evidence>
<reference evidence="9" key="3">
    <citation type="submission" date="2025-09" db="UniProtKB">
        <authorList>
            <consortium name="Ensembl"/>
        </authorList>
    </citation>
    <scope>IDENTIFICATION</scope>
</reference>
<feature type="transmembrane region" description="Helical" evidence="8">
    <location>
        <begin position="945"/>
        <end position="971"/>
    </location>
</feature>
<evidence type="ECO:0000256" key="8">
    <source>
        <dbReference type="SAM" id="Phobius"/>
    </source>
</evidence>
<dbReference type="GO" id="GO:0004100">
    <property type="term" value="F:chitin synthase activity"/>
    <property type="evidence" value="ECO:0007669"/>
    <property type="project" value="UniProtKB-EC"/>
</dbReference>
<evidence type="ECO:0000256" key="2">
    <source>
        <dbReference type="ARBA" id="ARBA00012543"/>
    </source>
</evidence>
<proteinExistence type="predicted"/>
<dbReference type="PANTHER" id="PTHR22914">
    <property type="entry name" value="CHITIN SYNTHASE"/>
    <property type="match status" value="1"/>
</dbReference>
<reference evidence="9" key="2">
    <citation type="submission" date="2025-08" db="UniProtKB">
        <authorList>
            <consortium name="Ensembl"/>
        </authorList>
    </citation>
    <scope>IDENTIFICATION</scope>
</reference>
<dbReference type="AlphaFoldDB" id="A0A3P8WZ14"/>
<keyword evidence="4 8" id="KW-0812">Transmembrane</keyword>
<dbReference type="PANTHER" id="PTHR22914:SF42">
    <property type="entry name" value="CHITIN SYNTHASE"/>
    <property type="match status" value="1"/>
</dbReference>
<reference evidence="9 10" key="1">
    <citation type="journal article" date="2014" name="Nat. Genet.">
        <title>Whole-genome sequence of a flatfish provides insights into ZW sex chromosome evolution and adaptation to a benthic lifestyle.</title>
        <authorList>
            <person name="Chen S."/>
            <person name="Zhang G."/>
            <person name="Shao C."/>
            <person name="Huang Q."/>
            <person name="Liu G."/>
            <person name="Zhang P."/>
            <person name="Song W."/>
            <person name="An N."/>
            <person name="Chalopin D."/>
            <person name="Volff J.N."/>
            <person name="Hong Y."/>
            <person name="Li Q."/>
            <person name="Sha Z."/>
            <person name="Zhou H."/>
            <person name="Xie M."/>
            <person name="Yu Q."/>
            <person name="Liu Y."/>
            <person name="Xiang H."/>
            <person name="Wang N."/>
            <person name="Wu K."/>
            <person name="Yang C."/>
            <person name="Zhou Q."/>
            <person name="Liao X."/>
            <person name="Yang L."/>
            <person name="Hu Q."/>
            <person name="Zhang J."/>
            <person name="Meng L."/>
            <person name="Jin L."/>
            <person name="Tian Y."/>
            <person name="Lian J."/>
            <person name="Yang J."/>
            <person name="Miao G."/>
            <person name="Liu S."/>
            <person name="Liang Z."/>
            <person name="Yan F."/>
            <person name="Li Y."/>
            <person name="Sun B."/>
            <person name="Zhang H."/>
            <person name="Zhang J."/>
            <person name="Zhu Y."/>
            <person name="Du M."/>
            <person name="Zhao Y."/>
            <person name="Schartl M."/>
            <person name="Tang Q."/>
            <person name="Wang J."/>
        </authorList>
    </citation>
    <scope>NUCLEOTIDE SEQUENCE</scope>
</reference>
<evidence type="ECO:0000256" key="7">
    <source>
        <dbReference type="SAM" id="MobiDB-lite"/>
    </source>
</evidence>
<feature type="transmembrane region" description="Helical" evidence="8">
    <location>
        <begin position="783"/>
        <end position="804"/>
    </location>
</feature>
<feature type="transmembrane region" description="Helical" evidence="8">
    <location>
        <begin position="229"/>
        <end position="249"/>
    </location>
</feature>
<feature type="transmembrane region" description="Helical" evidence="8">
    <location>
        <begin position="691"/>
        <end position="714"/>
    </location>
</feature>
<dbReference type="SUPFAM" id="SSF53448">
    <property type="entry name" value="Nucleotide-diphospho-sugar transferases"/>
    <property type="match status" value="1"/>
</dbReference>
<dbReference type="InParanoid" id="A0A3P8WZ14"/>
<dbReference type="GeneTree" id="ENSGT00530000064569"/>
<dbReference type="GO" id="GO:0016020">
    <property type="term" value="C:membrane"/>
    <property type="evidence" value="ECO:0007669"/>
    <property type="project" value="UniProtKB-SubCell"/>
</dbReference>
<dbReference type="Pfam" id="PF03142">
    <property type="entry name" value="Chitin_synth_2"/>
    <property type="match status" value="2"/>
</dbReference>
<dbReference type="Proteomes" id="UP000265120">
    <property type="component" value="Chromosome 18"/>
</dbReference>
<comment type="subcellular location">
    <subcellularLocation>
        <location evidence="1">Membrane</location>
        <topology evidence="1">Multi-pass membrane protein</topology>
    </subcellularLocation>
</comment>
<dbReference type="STRING" id="244447.ENSCSEP00000030636"/>
<feature type="transmembrane region" description="Helical" evidence="8">
    <location>
        <begin position="138"/>
        <end position="159"/>
    </location>
</feature>